<dbReference type="InterPro" id="IPR001870">
    <property type="entry name" value="B30.2/SPRY"/>
</dbReference>
<dbReference type="SMART" id="SM00449">
    <property type="entry name" value="SPRY"/>
    <property type="match status" value="1"/>
</dbReference>
<dbReference type="InterPro" id="IPR017907">
    <property type="entry name" value="Znf_RING_CS"/>
</dbReference>
<keyword evidence="2" id="KW-0479">Metal-binding</keyword>
<dbReference type="Pfam" id="PF13765">
    <property type="entry name" value="PRY"/>
    <property type="match status" value="1"/>
</dbReference>
<reference evidence="13" key="1">
    <citation type="submission" date="2009-11" db="EMBL/GenBank/DDBJ databases">
        <authorList>
            <consortium name="US DOE Joint Genome Institute (JGI-PGF)"/>
            <person name="Ottilar R."/>
            <person name="Schmutz J."/>
            <person name="Salamov A."/>
            <person name="Cheng J.F."/>
            <person name="Lucas S."/>
            <person name="Pitluck S."/>
            <person name="Gundlach H."/>
            <person name="Guo Y."/>
            <person name="Haberer G."/>
            <person name="Nasrallah J."/>
            <person name="Mayer K.F.X."/>
            <person name="van de Peer Y."/>
            <person name="Weigel D."/>
            <person name="Grigoriev I.V."/>
        </authorList>
    </citation>
    <scope>NUCLEOTIDE SEQUENCE</scope>
    <source>
        <strain evidence="13">Nigerian</strain>
    </source>
</reference>
<dbReference type="GO" id="GO:0008270">
    <property type="term" value="F:zinc ion binding"/>
    <property type="evidence" value="ECO:0007669"/>
    <property type="project" value="UniProtKB-KW"/>
</dbReference>
<dbReference type="Gene3D" id="2.60.120.920">
    <property type="match status" value="1"/>
</dbReference>
<evidence type="ECO:0000256" key="2">
    <source>
        <dbReference type="ARBA" id="ARBA00022723"/>
    </source>
</evidence>
<keyword evidence="5" id="KW-0862">Zinc</keyword>
<evidence type="ECO:0000259" key="10">
    <source>
        <dbReference type="PROSITE" id="PS50089"/>
    </source>
</evidence>
<proteinExistence type="predicted"/>
<dbReference type="PANTHER" id="PTHR25465">
    <property type="entry name" value="B-BOX DOMAIN CONTAINING"/>
    <property type="match status" value="1"/>
</dbReference>
<dbReference type="PROSITE" id="PS50089">
    <property type="entry name" value="ZF_RING_2"/>
    <property type="match status" value="1"/>
</dbReference>
<dbReference type="SUPFAM" id="SSF57850">
    <property type="entry name" value="RING/U-box"/>
    <property type="match status" value="1"/>
</dbReference>
<dbReference type="CDD" id="cd19769">
    <property type="entry name" value="Bbox2_TRIM16-like"/>
    <property type="match status" value="1"/>
</dbReference>
<feature type="compositionally biased region" description="Polar residues" evidence="9">
    <location>
        <begin position="324"/>
        <end position="334"/>
    </location>
</feature>
<dbReference type="InterPro" id="IPR003877">
    <property type="entry name" value="SPRY_dom"/>
</dbReference>
<dbReference type="SMART" id="SM00589">
    <property type="entry name" value="PRY"/>
    <property type="match status" value="1"/>
</dbReference>
<dbReference type="EMBL" id="KV460553">
    <property type="protein sequence ID" value="OCA16872.1"/>
    <property type="molecule type" value="Genomic_DNA"/>
</dbReference>
<dbReference type="Pfam" id="PF00643">
    <property type="entry name" value="zf-B_box"/>
    <property type="match status" value="1"/>
</dbReference>
<feature type="domain" description="B30.2/SPRY" evidence="12">
    <location>
        <begin position="284"/>
        <end position="474"/>
    </location>
</feature>
<dbReference type="InterPro" id="IPR027370">
    <property type="entry name" value="Znf-RING_euk"/>
</dbReference>
<keyword evidence="1" id="KW-0399">Innate immunity</keyword>
<dbReference type="InterPro" id="IPR006574">
    <property type="entry name" value="PRY"/>
</dbReference>
<dbReference type="GO" id="GO:0005737">
    <property type="term" value="C:cytoplasm"/>
    <property type="evidence" value="ECO:0007669"/>
    <property type="project" value="UniProtKB-ARBA"/>
</dbReference>
<keyword evidence="7" id="KW-0175">Coiled coil</keyword>
<evidence type="ECO:0000256" key="4">
    <source>
        <dbReference type="ARBA" id="ARBA00022786"/>
    </source>
</evidence>
<dbReference type="PROSITE" id="PS50119">
    <property type="entry name" value="ZF_BBOX"/>
    <property type="match status" value="1"/>
</dbReference>
<evidence type="ECO:0000313" key="13">
    <source>
        <dbReference type="EMBL" id="OCA16872.1"/>
    </source>
</evidence>
<dbReference type="SMART" id="SM00184">
    <property type="entry name" value="RING"/>
    <property type="match status" value="1"/>
</dbReference>
<sequence>MAAADLRDKLSCPLCREIYTDPVTLPCGHNYCLRCIGGTWGEQGERRKSRSCPECGETYRKNQKLETNVRLCDNVKQFHLQKRTCSEHKKMLEYYCPKDGACICVSCWLVGEHRGHRVELLSEASENKKEKLRKVLGKLSPEREETEGQMQRLQERRREVPGKAAGETKGVTALFRGIRERLEALEMQLLWDIPREQEKASLQLHDLIHQLEIKKDELPRKIHHIEELCNMADPLTVLQAPEPDGAGFHGAEGADNKGRERYNINAPAVEDLDVGWISETLLTGLAGIVAGVKRRIFGQEATDLVLDIETAGSHVVVSGDGKSASYSPTAQHYPQSPERFQEPQALSTSSFPSGRHYWDVEGSESGEWRVGVAYPSIERRGYQSWIGDNNKSWCLYRWQDNSYSVMHDRKWNDLPHTPSCSRIRISLDYKAGFVSFYELSEPIRHLHTFTASFTEPLHAAFWVGGDNPGVRIIS</sequence>
<dbReference type="Gene3D" id="3.30.40.10">
    <property type="entry name" value="Zinc/RING finger domain, C3HC4 (zinc finger)"/>
    <property type="match status" value="1"/>
</dbReference>
<dbReference type="InterPro" id="IPR003879">
    <property type="entry name" value="Butyrophylin_SPRY"/>
</dbReference>
<dbReference type="Pfam" id="PF00622">
    <property type="entry name" value="SPRY"/>
    <property type="match status" value="1"/>
</dbReference>
<organism evidence="13">
    <name type="scientific">Xenopus tropicalis</name>
    <name type="common">Western clawed frog</name>
    <name type="synonym">Silurana tropicalis</name>
    <dbReference type="NCBI Taxonomy" id="8364"/>
    <lineage>
        <taxon>Eukaryota</taxon>
        <taxon>Metazoa</taxon>
        <taxon>Chordata</taxon>
        <taxon>Craniata</taxon>
        <taxon>Vertebrata</taxon>
        <taxon>Euteleostomi</taxon>
        <taxon>Amphibia</taxon>
        <taxon>Batrachia</taxon>
        <taxon>Anura</taxon>
        <taxon>Pipoidea</taxon>
        <taxon>Pipidae</taxon>
        <taxon>Xenopodinae</taxon>
        <taxon>Xenopus</taxon>
        <taxon>Silurana</taxon>
    </lineage>
</organism>
<dbReference type="PANTHER" id="PTHR25465:SF71">
    <property type="entry name" value="E3 UBIQUITIN-PROTEIN LIGASE TRIM39-LIKE"/>
    <property type="match status" value="1"/>
</dbReference>
<protein>
    <submittedName>
        <fullName evidence="13">Uncharacterized protein</fullName>
    </submittedName>
</protein>
<feature type="region of interest" description="Disordered" evidence="9">
    <location>
        <begin position="140"/>
        <end position="164"/>
    </location>
</feature>
<evidence type="ECO:0000256" key="1">
    <source>
        <dbReference type="ARBA" id="ARBA00022588"/>
    </source>
</evidence>
<reference evidence="13" key="3">
    <citation type="submission" date="2016-05" db="EMBL/GenBank/DDBJ databases">
        <title>WGS assembly of Xenopus tropicalis.</title>
        <authorList>
            <person name="Sessions A."/>
            <person name="Jenkins J."/>
            <person name="Mitros T."/>
            <person name="Lyons J.T."/>
            <person name="Dichmann D.S."/>
            <person name="Robert J."/>
            <person name="Harland R.M."/>
            <person name="Rokhsar D.S."/>
        </authorList>
    </citation>
    <scope>NUCLEOTIDE SEQUENCE</scope>
    <source>
        <strain evidence="13">Nigerian</strain>
    </source>
</reference>
<dbReference type="SUPFAM" id="SSF57845">
    <property type="entry name" value="B-box zinc-binding domain"/>
    <property type="match status" value="1"/>
</dbReference>
<keyword evidence="6" id="KW-0391">Immunity</keyword>
<dbReference type="InterPro" id="IPR000315">
    <property type="entry name" value="Znf_B-box"/>
</dbReference>
<gene>
    <name evidence="13" type="ORF">XENTR_v90027785mg</name>
</gene>
<reference evidence="13" key="2">
    <citation type="journal article" date="2010" name="Science">
        <title>The genome of the Western clawed frog Xenopus tropicalis.</title>
        <authorList>
            <person name="Hellsten U."/>
            <person name="Harland R.M."/>
            <person name="Gilchrist M.J."/>
            <person name="Hendrix D."/>
            <person name="Jurka J."/>
            <person name="Kapitonov V."/>
            <person name="Ovcharenko I."/>
            <person name="Putnam N.H."/>
            <person name="Shu S."/>
            <person name="Taher L."/>
            <person name="Blitz I.L."/>
            <person name="Blumberg B."/>
            <person name="Dichmann D.S."/>
            <person name="Dubchak I."/>
            <person name="Amaya E."/>
            <person name="Detter J.C."/>
            <person name="Fletcher R."/>
            <person name="Gerhard D.S."/>
            <person name="Goodstein D."/>
            <person name="Graves T."/>
            <person name="Grigoriev I.V."/>
            <person name="Grimwood J."/>
            <person name="Kawashima T."/>
            <person name="Lindquist E."/>
            <person name="Lucas S.M."/>
            <person name="Mead P.E."/>
            <person name="Mitros T."/>
            <person name="Ogino H."/>
            <person name="Ohta Y."/>
            <person name="Poliakov A.V."/>
            <person name="Pollet N."/>
            <person name="Robert J."/>
            <person name="Salamov A."/>
            <person name="Sater A.K."/>
            <person name="Schmutz J."/>
            <person name="Terry A."/>
            <person name="Vize P.D."/>
            <person name="Warren W.C."/>
            <person name="Wells D."/>
            <person name="Wills A."/>
            <person name="Wilson R.K."/>
            <person name="Zimmerman L.B."/>
            <person name="Zorn A.M."/>
            <person name="Grainger R."/>
            <person name="Grammer T."/>
            <person name="Khokha M.K."/>
            <person name="Richardson P.M."/>
            <person name="Rokhsar D.S."/>
        </authorList>
    </citation>
    <scope>NUCLEOTIDE SEQUENCE [LARGE SCALE GENOMIC DNA]</scope>
    <source>
        <strain evidence="13">Nigerian</strain>
    </source>
</reference>
<evidence type="ECO:0000256" key="8">
    <source>
        <dbReference type="PROSITE-ProRule" id="PRU00024"/>
    </source>
</evidence>
<evidence type="ECO:0000259" key="12">
    <source>
        <dbReference type="PROSITE" id="PS50188"/>
    </source>
</evidence>
<dbReference type="InterPro" id="IPR001841">
    <property type="entry name" value="Znf_RING"/>
</dbReference>
<dbReference type="PROSITE" id="PS00518">
    <property type="entry name" value="ZF_RING_1"/>
    <property type="match status" value="1"/>
</dbReference>
<dbReference type="SUPFAM" id="SSF49899">
    <property type="entry name" value="Concanavalin A-like lectins/glucanases"/>
    <property type="match status" value="1"/>
</dbReference>
<dbReference type="InterPro" id="IPR043136">
    <property type="entry name" value="B30.2/SPRY_sf"/>
</dbReference>
<feature type="domain" description="B box-type" evidence="11">
    <location>
        <begin position="80"/>
        <end position="121"/>
    </location>
</feature>
<dbReference type="PROSITE" id="PS50188">
    <property type="entry name" value="B302_SPRY"/>
    <property type="match status" value="1"/>
</dbReference>
<dbReference type="SMART" id="SM00336">
    <property type="entry name" value="BBOX"/>
    <property type="match status" value="1"/>
</dbReference>
<keyword evidence="3 8" id="KW-0863">Zinc-finger</keyword>
<dbReference type="SMART" id="SM00502">
    <property type="entry name" value="BBC"/>
    <property type="match status" value="1"/>
</dbReference>
<evidence type="ECO:0000256" key="7">
    <source>
        <dbReference type="ARBA" id="ARBA00023054"/>
    </source>
</evidence>
<dbReference type="Pfam" id="PF13445">
    <property type="entry name" value="zf-RING_UBOX"/>
    <property type="match status" value="1"/>
</dbReference>
<dbReference type="InterPro" id="IPR013083">
    <property type="entry name" value="Znf_RING/FYVE/PHD"/>
</dbReference>
<dbReference type="GO" id="GO:0045087">
    <property type="term" value="P:innate immune response"/>
    <property type="evidence" value="ECO:0007669"/>
    <property type="project" value="UniProtKB-KW"/>
</dbReference>
<evidence type="ECO:0000256" key="9">
    <source>
        <dbReference type="SAM" id="MobiDB-lite"/>
    </source>
</evidence>
<dbReference type="Pfam" id="PF25600">
    <property type="entry name" value="TRIM_CC"/>
    <property type="match status" value="1"/>
</dbReference>
<dbReference type="InterPro" id="IPR058030">
    <property type="entry name" value="TRIM8/14/16/25/29/45/65_CC"/>
</dbReference>
<evidence type="ECO:0000256" key="5">
    <source>
        <dbReference type="ARBA" id="ARBA00022833"/>
    </source>
</evidence>
<evidence type="ECO:0000256" key="6">
    <source>
        <dbReference type="ARBA" id="ARBA00022859"/>
    </source>
</evidence>
<dbReference type="InterPro" id="IPR051051">
    <property type="entry name" value="E3_ubiq-ligase_TRIM/RNF"/>
</dbReference>
<dbReference type="Gene3D" id="3.30.160.60">
    <property type="entry name" value="Classic Zinc Finger"/>
    <property type="match status" value="1"/>
</dbReference>
<dbReference type="CDD" id="cd12891">
    <property type="entry name" value="SPRY_PRY_C-I_2"/>
    <property type="match status" value="1"/>
</dbReference>
<name>A0A1B8Y1R8_XENTR</name>
<dbReference type="AlphaFoldDB" id="A0A1B8Y1R8"/>
<evidence type="ECO:0000256" key="3">
    <source>
        <dbReference type="ARBA" id="ARBA00022771"/>
    </source>
</evidence>
<dbReference type="InterPro" id="IPR013320">
    <property type="entry name" value="ConA-like_dom_sf"/>
</dbReference>
<keyword evidence="4" id="KW-0833">Ubl conjugation pathway</keyword>
<dbReference type="InterPro" id="IPR003649">
    <property type="entry name" value="Bbox_C"/>
</dbReference>
<feature type="domain" description="RING-type" evidence="10">
    <location>
        <begin position="12"/>
        <end position="55"/>
    </location>
</feature>
<dbReference type="PRINTS" id="PR01407">
    <property type="entry name" value="BUTYPHLNCDUF"/>
</dbReference>
<feature type="region of interest" description="Disordered" evidence="9">
    <location>
        <begin position="319"/>
        <end position="351"/>
    </location>
</feature>
<evidence type="ECO:0000259" key="11">
    <source>
        <dbReference type="PROSITE" id="PS50119"/>
    </source>
</evidence>
<accession>A0A1B8Y1R8</accession>